<gene>
    <name evidence="2" type="ORF">Golob_026852</name>
</gene>
<dbReference type="AlphaFoldDB" id="A0A7J8LWE1"/>
<feature type="non-terminal residue" evidence="2">
    <location>
        <position position="1"/>
    </location>
</feature>
<evidence type="ECO:0000313" key="3">
    <source>
        <dbReference type="Proteomes" id="UP000593572"/>
    </source>
</evidence>
<evidence type="ECO:0000313" key="2">
    <source>
        <dbReference type="EMBL" id="MBA0556777.1"/>
    </source>
</evidence>
<organism evidence="2 3">
    <name type="scientific">Gossypium lobatum</name>
    <dbReference type="NCBI Taxonomy" id="34289"/>
    <lineage>
        <taxon>Eukaryota</taxon>
        <taxon>Viridiplantae</taxon>
        <taxon>Streptophyta</taxon>
        <taxon>Embryophyta</taxon>
        <taxon>Tracheophyta</taxon>
        <taxon>Spermatophyta</taxon>
        <taxon>Magnoliopsida</taxon>
        <taxon>eudicotyledons</taxon>
        <taxon>Gunneridae</taxon>
        <taxon>Pentapetalae</taxon>
        <taxon>rosids</taxon>
        <taxon>malvids</taxon>
        <taxon>Malvales</taxon>
        <taxon>Malvaceae</taxon>
        <taxon>Malvoideae</taxon>
        <taxon>Gossypium</taxon>
    </lineage>
</organism>
<dbReference type="EMBL" id="JABEZX010000005">
    <property type="protein sequence ID" value="MBA0556777.1"/>
    <property type="molecule type" value="Genomic_DNA"/>
</dbReference>
<dbReference type="Proteomes" id="UP000593572">
    <property type="component" value="Unassembled WGS sequence"/>
</dbReference>
<reference evidence="2 3" key="1">
    <citation type="journal article" date="2019" name="Genome Biol. Evol.">
        <title>Insights into the evolution of the New World diploid cottons (Gossypium, subgenus Houzingenia) based on genome sequencing.</title>
        <authorList>
            <person name="Grover C.E."/>
            <person name="Arick M.A. 2nd"/>
            <person name="Thrash A."/>
            <person name="Conover J.L."/>
            <person name="Sanders W.S."/>
            <person name="Peterson D.G."/>
            <person name="Frelichowski J.E."/>
            <person name="Scheffler J.A."/>
            <person name="Scheffler B.E."/>
            <person name="Wendel J.F."/>
        </authorList>
    </citation>
    <scope>NUCLEOTIDE SEQUENCE [LARGE SCALE GENOMIC DNA]</scope>
    <source>
        <strain evidence="2">157</strain>
        <tissue evidence="2">Leaf</tissue>
    </source>
</reference>
<sequence length="61" mass="6800">MIARIEIAQRANGRKFSKFGHSHFKRCNIVQVDDNDDDDSGEHLRDNTSGDVVANDVSNIA</sequence>
<evidence type="ECO:0000256" key="1">
    <source>
        <dbReference type="SAM" id="MobiDB-lite"/>
    </source>
</evidence>
<keyword evidence="3" id="KW-1185">Reference proteome</keyword>
<protein>
    <submittedName>
        <fullName evidence="2">Uncharacterized protein</fullName>
    </submittedName>
</protein>
<feature type="region of interest" description="Disordered" evidence="1">
    <location>
        <begin position="36"/>
        <end position="61"/>
    </location>
</feature>
<name>A0A7J8LWE1_9ROSI</name>
<comment type="caution">
    <text evidence="2">The sequence shown here is derived from an EMBL/GenBank/DDBJ whole genome shotgun (WGS) entry which is preliminary data.</text>
</comment>
<accession>A0A7J8LWE1</accession>
<proteinExistence type="predicted"/>